<dbReference type="STRING" id="485916.Dtox_1786"/>
<evidence type="ECO:0000313" key="1">
    <source>
        <dbReference type="EMBL" id="ACV62639.1"/>
    </source>
</evidence>
<sequence length="90" mass="10141">MESVLIRNGINIQFGGKAYSNDFIIKRIIFNARANKYDPLFNDLISSKGTRASSEPSLILQTKLETVIMMEPVIPMTRKPLRISRTDIAA</sequence>
<reference evidence="1 2" key="1">
    <citation type="journal article" date="2009" name="Stand. Genomic Sci.">
        <title>Complete genome sequence of Desulfotomaculum acetoxidans type strain (5575).</title>
        <authorList>
            <person name="Spring S."/>
            <person name="Lapidus A."/>
            <person name="Schroder M."/>
            <person name="Gleim D."/>
            <person name="Sims D."/>
            <person name="Meincke L."/>
            <person name="Glavina Del Rio T."/>
            <person name="Tice H."/>
            <person name="Copeland A."/>
            <person name="Cheng J.F."/>
            <person name="Lucas S."/>
            <person name="Chen F."/>
            <person name="Nolan M."/>
            <person name="Bruce D."/>
            <person name="Goodwin L."/>
            <person name="Pitluck S."/>
            <person name="Ivanova N."/>
            <person name="Mavromatis K."/>
            <person name="Mikhailova N."/>
            <person name="Pati A."/>
            <person name="Chen A."/>
            <person name="Palaniappan K."/>
            <person name="Land M."/>
            <person name="Hauser L."/>
            <person name="Chang Y.J."/>
            <person name="Jeffries C.D."/>
            <person name="Chain P."/>
            <person name="Saunders E."/>
            <person name="Brettin T."/>
            <person name="Detter J.C."/>
            <person name="Goker M."/>
            <person name="Bristow J."/>
            <person name="Eisen J.A."/>
            <person name="Markowitz V."/>
            <person name="Hugenholtz P."/>
            <person name="Kyrpides N.C."/>
            <person name="Klenk H.P."/>
            <person name="Han C."/>
        </authorList>
    </citation>
    <scope>NUCLEOTIDE SEQUENCE [LARGE SCALE GENOMIC DNA]</scope>
    <source>
        <strain evidence="2">ATCC 49208 / DSM 771 / VKM B-1644</strain>
    </source>
</reference>
<proteinExistence type="predicted"/>
<dbReference type="KEGG" id="dae:Dtox_1786"/>
<protein>
    <submittedName>
        <fullName evidence="1">Uncharacterized protein</fullName>
    </submittedName>
</protein>
<organism evidence="1 2">
    <name type="scientific">Desulfofarcimen acetoxidans (strain ATCC 49208 / DSM 771 / KCTC 5769 / VKM B-1644 / 5575)</name>
    <name type="common">Desulfotomaculum acetoxidans</name>
    <dbReference type="NCBI Taxonomy" id="485916"/>
    <lineage>
        <taxon>Bacteria</taxon>
        <taxon>Bacillati</taxon>
        <taxon>Bacillota</taxon>
        <taxon>Clostridia</taxon>
        <taxon>Eubacteriales</taxon>
        <taxon>Peptococcaceae</taxon>
        <taxon>Desulfofarcimen</taxon>
    </lineage>
</organism>
<dbReference type="RefSeq" id="WP_015757350.1">
    <property type="nucleotide sequence ID" value="NC_013216.1"/>
</dbReference>
<dbReference type="AlphaFoldDB" id="C8VX63"/>
<keyword evidence="2" id="KW-1185">Reference proteome</keyword>
<accession>C8VX63</accession>
<gene>
    <name evidence="1" type="ordered locus">Dtox_1786</name>
</gene>
<dbReference type="Proteomes" id="UP000002217">
    <property type="component" value="Chromosome"/>
</dbReference>
<name>C8VX63_DESAS</name>
<evidence type="ECO:0000313" key="2">
    <source>
        <dbReference type="Proteomes" id="UP000002217"/>
    </source>
</evidence>
<dbReference type="EMBL" id="CP001720">
    <property type="protein sequence ID" value="ACV62639.1"/>
    <property type="molecule type" value="Genomic_DNA"/>
</dbReference>
<dbReference type="HOGENOM" id="CLU_2435965_0_0_9"/>